<dbReference type="Gene3D" id="3.40.50.300">
    <property type="entry name" value="P-loop containing nucleotide triphosphate hydrolases"/>
    <property type="match status" value="2"/>
</dbReference>
<dbReference type="CDD" id="cd02035">
    <property type="entry name" value="ArsA"/>
    <property type="match status" value="1"/>
</dbReference>
<dbReference type="PANTHER" id="PTHR10803">
    <property type="entry name" value="ARSENICAL PUMP-DRIVING ATPASE ARSENITE-TRANSLOCATING ATPASE"/>
    <property type="match status" value="1"/>
</dbReference>
<dbReference type="InterPro" id="IPR025723">
    <property type="entry name" value="ArsA/GET3_ATPase-like"/>
</dbReference>
<dbReference type="GO" id="GO:0005524">
    <property type="term" value="F:ATP binding"/>
    <property type="evidence" value="ECO:0007669"/>
    <property type="project" value="InterPro"/>
</dbReference>
<dbReference type="GO" id="GO:0016887">
    <property type="term" value="F:ATP hydrolysis activity"/>
    <property type="evidence" value="ECO:0007669"/>
    <property type="project" value="InterPro"/>
</dbReference>
<evidence type="ECO:0000313" key="2">
    <source>
        <dbReference type="EMBL" id="KAH6827972.1"/>
    </source>
</evidence>
<evidence type="ECO:0000313" key="3">
    <source>
        <dbReference type="Proteomes" id="UP001190926"/>
    </source>
</evidence>
<dbReference type="GO" id="GO:0043529">
    <property type="term" value="C:GET complex"/>
    <property type="evidence" value="ECO:0007669"/>
    <property type="project" value="TreeGrafter"/>
</dbReference>
<dbReference type="SUPFAM" id="SSF52540">
    <property type="entry name" value="P-loop containing nucleoside triphosphate hydrolases"/>
    <property type="match status" value="1"/>
</dbReference>
<feature type="domain" description="ArsA/GET3 Anion-transporting ATPase-like" evidence="1">
    <location>
        <begin position="8"/>
        <end position="277"/>
    </location>
</feature>
<sequence>MVSGSQRKFYMLGGKGGVGKTSCAASLAVKLANHGYPTIVVSTDPAHSLSDSFDQDLAGGMLAPVQGVDAPLYAIELNPVKAREELRSTKQHGGGDVRSFVDSMGLRGLADQVGELKLEELLDTPSPGLDEAIAISKARSHTSTAVVARFHGCIYKQDDEVLNMLNFFAPTGLTAITKKLASAKAAIISAFGKGEQDGVSSDKLEQLKESMSKVRDLFRDLEITEFVIVTIPTVMALSESSRLCASLGKENIPVKRLVVNQLLPPSTSDCKFCSMRR</sequence>
<dbReference type="InterPro" id="IPR016300">
    <property type="entry name" value="ATPase_ArsA/GET3"/>
</dbReference>
<accession>A0AAD4J6A5</accession>
<proteinExistence type="predicted"/>
<gene>
    <name evidence="2" type="ORF">C2S53_014637</name>
</gene>
<dbReference type="AlphaFoldDB" id="A0AAD4J6A5"/>
<dbReference type="Proteomes" id="UP001190926">
    <property type="component" value="Unassembled WGS sequence"/>
</dbReference>
<dbReference type="PANTHER" id="PTHR10803:SF17">
    <property type="entry name" value="ARSENICAL PUMP-DRIVING ATPASE-LIKE PROTEIN"/>
    <property type="match status" value="1"/>
</dbReference>
<organism evidence="2 3">
    <name type="scientific">Perilla frutescens var. hirtella</name>
    <name type="common">Perilla citriodora</name>
    <name type="synonym">Perilla setoyensis</name>
    <dbReference type="NCBI Taxonomy" id="608512"/>
    <lineage>
        <taxon>Eukaryota</taxon>
        <taxon>Viridiplantae</taxon>
        <taxon>Streptophyta</taxon>
        <taxon>Embryophyta</taxon>
        <taxon>Tracheophyta</taxon>
        <taxon>Spermatophyta</taxon>
        <taxon>Magnoliopsida</taxon>
        <taxon>eudicotyledons</taxon>
        <taxon>Gunneridae</taxon>
        <taxon>Pentapetalae</taxon>
        <taxon>asterids</taxon>
        <taxon>lamiids</taxon>
        <taxon>Lamiales</taxon>
        <taxon>Lamiaceae</taxon>
        <taxon>Nepetoideae</taxon>
        <taxon>Elsholtzieae</taxon>
        <taxon>Perilla</taxon>
    </lineage>
</organism>
<protein>
    <submittedName>
        <fullName evidence="2">P-loop containing nucleoside triphosphate hydrolases superfamily protein</fullName>
    </submittedName>
</protein>
<name>A0AAD4J6A5_PERFH</name>
<dbReference type="Pfam" id="PF02374">
    <property type="entry name" value="ArsA_ATPase"/>
    <property type="match status" value="1"/>
</dbReference>
<dbReference type="InterPro" id="IPR027417">
    <property type="entry name" value="P-loop_NTPase"/>
</dbReference>
<evidence type="ECO:0000259" key="1">
    <source>
        <dbReference type="Pfam" id="PF02374"/>
    </source>
</evidence>
<keyword evidence="2" id="KW-0378">Hydrolase</keyword>
<reference evidence="2 3" key="1">
    <citation type="journal article" date="2021" name="Nat. Commun.">
        <title>Incipient diploidization of the medicinal plant Perilla within 10,000 years.</title>
        <authorList>
            <person name="Zhang Y."/>
            <person name="Shen Q."/>
            <person name="Leng L."/>
            <person name="Zhang D."/>
            <person name="Chen S."/>
            <person name="Shi Y."/>
            <person name="Ning Z."/>
            <person name="Chen S."/>
        </authorList>
    </citation>
    <scope>NUCLEOTIDE SEQUENCE [LARGE SCALE GENOMIC DNA]</scope>
    <source>
        <strain evidence="3">cv. PC099</strain>
    </source>
</reference>
<dbReference type="EMBL" id="SDAM02000132">
    <property type="protein sequence ID" value="KAH6827972.1"/>
    <property type="molecule type" value="Genomic_DNA"/>
</dbReference>
<keyword evidence="3" id="KW-1185">Reference proteome</keyword>
<dbReference type="GO" id="GO:0071816">
    <property type="term" value="P:tail-anchored membrane protein insertion into ER membrane"/>
    <property type="evidence" value="ECO:0007669"/>
    <property type="project" value="TreeGrafter"/>
</dbReference>
<comment type="caution">
    <text evidence="2">The sequence shown here is derived from an EMBL/GenBank/DDBJ whole genome shotgun (WGS) entry which is preliminary data.</text>
</comment>
<dbReference type="NCBIfam" id="TIGR00345">
    <property type="entry name" value="GET3_arsA_TRC40"/>
    <property type="match status" value="1"/>
</dbReference>